<evidence type="ECO:0000313" key="2">
    <source>
        <dbReference type="EMBL" id="KPJ09287.1"/>
    </source>
</evidence>
<dbReference type="Proteomes" id="UP000053240">
    <property type="component" value="Unassembled WGS sequence"/>
</dbReference>
<feature type="compositionally biased region" description="Polar residues" evidence="1">
    <location>
        <begin position="165"/>
        <end position="177"/>
    </location>
</feature>
<dbReference type="EMBL" id="KQ461108">
    <property type="protein sequence ID" value="KPJ09287.1"/>
    <property type="molecule type" value="Genomic_DNA"/>
</dbReference>
<name>A0A194QUZ2_PAPMA</name>
<feature type="region of interest" description="Disordered" evidence="1">
    <location>
        <begin position="153"/>
        <end position="177"/>
    </location>
</feature>
<dbReference type="AlphaFoldDB" id="A0A194QUZ2"/>
<evidence type="ECO:0000256" key="1">
    <source>
        <dbReference type="SAM" id="MobiDB-lite"/>
    </source>
</evidence>
<gene>
    <name evidence="2" type="ORF">RR48_15428</name>
</gene>
<reference evidence="2 3" key="1">
    <citation type="journal article" date="2015" name="Nat. Commun.">
        <title>Outbred genome sequencing and CRISPR/Cas9 gene editing in butterflies.</title>
        <authorList>
            <person name="Li X."/>
            <person name="Fan D."/>
            <person name="Zhang W."/>
            <person name="Liu G."/>
            <person name="Zhang L."/>
            <person name="Zhao L."/>
            <person name="Fang X."/>
            <person name="Chen L."/>
            <person name="Dong Y."/>
            <person name="Chen Y."/>
            <person name="Ding Y."/>
            <person name="Zhao R."/>
            <person name="Feng M."/>
            <person name="Zhu Y."/>
            <person name="Feng Y."/>
            <person name="Jiang X."/>
            <person name="Zhu D."/>
            <person name="Xiang H."/>
            <person name="Feng X."/>
            <person name="Li S."/>
            <person name="Wang J."/>
            <person name="Zhang G."/>
            <person name="Kronforst M.R."/>
            <person name="Wang W."/>
        </authorList>
    </citation>
    <scope>NUCLEOTIDE SEQUENCE [LARGE SCALE GENOMIC DNA]</scope>
    <source>
        <strain evidence="2">Ya'a_city_454_Pm</strain>
        <tissue evidence="2">Whole body</tissue>
    </source>
</reference>
<protein>
    <submittedName>
        <fullName evidence="2">Uncharacterized protein</fullName>
    </submittedName>
</protein>
<dbReference type="InParanoid" id="A0A194QUZ2"/>
<keyword evidence="3" id="KW-1185">Reference proteome</keyword>
<proteinExistence type="predicted"/>
<accession>A0A194QUZ2</accession>
<sequence length="177" mass="19354">MSWNVFWELGVEETQPEKPRITKPCAVVRPNFLSLSTEVCPLEVAEPSEIAALNPTTASSAAPVTFAGQTTTGVTRTLAVLRSDGNPESNTETKHIRLTISNKPTCNEYASEGCKLYIRRIVNHCIANEQLLSPHSDIVHCLGHKCSSFRDPTRGPGEMTMAPIESSTTTTEQLGWI</sequence>
<organism evidence="2 3">
    <name type="scientific">Papilio machaon</name>
    <name type="common">Old World swallowtail butterfly</name>
    <dbReference type="NCBI Taxonomy" id="76193"/>
    <lineage>
        <taxon>Eukaryota</taxon>
        <taxon>Metazoa</taxon>
        <taxon>Ecdysozoa</taxon>
        <taxon>Arthropoda</taxon>
        <taxon>Hexapoda</taxon>
        <taxon>Insecta</taxon>
        <taxon>Pterygota</taxon>
        <taxon>Neoptera</taxon>
        <taxon>Endopterygota</taxon>
        <taxon>Lepidoptera</taxon>
        <taxon>Glossata</taxon>
        <taxon>Ditrysia</taxon>
        <taxon>Papilionoidea</taxon>
        <taxon>Papilionidae</taxon>
        <taxon>Papilioninae</taxon>
        <taxon>Papilio</taxon>
    </lineage>
</organism>
<evidence type="ECO:0000313" key="3">
    <source>
        <dbReference type="Proteomes" id="UP000053240"/>
    </source>
</evidence>